<sequence>MPPSPKLASRKRRESTLGGRRGAPDQVSLFLVVCATLPPNPPPPISRPPALAAPTELAALAKRSATQVYACAHLAAATLANPPLPSRKAVAAALPRAFGDARRPASSVSADDMSEFHSIAARPCIVLPPAPRCTRTPASCFPMFAAFRRHTYPRHNTSRFRYPYSPPVSRCVLLQAPALCLFLARRFQPHARNAARRSPFHLHCTHGHAHAHAVRYCCHGPMTGSPLTLVGLAVAPAVVKSPNQRILHGACSRRRWWTLLAPTFDFDAQTRSAAVVEAQAAPVTATANSRLAFHCGWDVAREQRLCAPPTPEPSGSTLYTSDLLDIALIPTADGLVITRIALSRLSCKVPATRLSSPAFATLGERRAVVFGDWLVERLANRYTWRHLRLTANRRDRRAPAACSYTPRISSRFLRRPLPLNPCLTTTRFHDLRTAAVDVSAKISPLGPVSHKRSSHTVYKLAATKSPPSTSSAECRLREKTVTRALSVREHASVPPRPTARRIPLAIRAFPATRALTLPGARYLSPARPFPASHLRLVACDFPRAEVEIRCLTRGRSTGSTSRCVSRAVRLDVHKPQVFEMEHPLGTVKAAIEETITAAIGLKCETFAG</sequence>
<reference evidence="2" key="1">
    <citation type="submission" date="2023-03" db="EMBL/GenBank/DDBJ databases">
        <title>Massive genome expansion in bonnet fungi (Mycena s.s.) driven by repeated elements and novel gene families across ecological guilds.</title>
        <authorList>
            <consortium name="Lawrence Berkeley National Laboratory"/>
            <person name="Harder C.B."/>
            <person name="Miyauchi S."/>
            <person name="Viragh M."/>
            <person name="Kuo A."/>
            <person name="Thoen E."/>
            <person name="Andreopoulos B."/>
            <person name="Lu D."/>
            <person name="Skrede I."/>
            <person name="Drula E."/>
            <person name="Henrissat B."/>
            <person name="Morin E."/>
            <person name="Kohler A."/>
            <person name="Barry K."/>
            <person name="LaButti K."/>
            <person name="Morin E."/>
            <person name="Salamov A."/>
            <person name="Lipzen A."/>
            <person name="Mereny Z."/>
            <person name="Hegedus B."/>
            <person name="Baldrian P."/>
            <person name="Stursova M."/>
            <person name="Weitz H."/>
            <person name="Taylor A."/>
            <person name="Grigoriev I.V."/>
            <person name="Nagy L.G."/>
            <person name="Martin F."/>
            <person name="Kauserud H."/>
        </authorList>
    </citation>
    <scope>NUCLEOTIDE SEQUENCE</scope>
    <source>
        <strain evidence="2">9144</strain>
    </source>
</reference>
<feature type="region of interest" description="Disordered" evidence="1">
    <location>
        <begin position="1"/>
        <end position="22"/>
    </location>
</feature>
<name>A0AAD6VS37_9AGAR</name>
<comment type="caution">
    <text evidence="2">The sequence shown here is derived from an EMBL/GenBank/DDBJ whole genome shotgun (WGS) entry which is preliminary data.</text>
</comment>
<dbReference type="EMBL" id="JARJCW010000008">
    <property type="protein sequence ID" value="KAJ7221243.1"/>
    <property type="molecule type" value="Genomic_DNA"/>
</dbReference>
<evidence type="ECO:0000313" key="2">
    <source>
        <dbReference type="EMBL" id="KAJ7221243.1"/>
    </source>
</evidence>
<gene>
    <name evidence="2" type="ORF">GGX14DRAFT_669157</name>
</gene>
<organism evidence="2 3">
    <name type="scientific">Mycena pura</name>
    <dbReference type="NCBI Taxonomy" id="153505"/>
    <lineage>
        <taxon>Eukaryota</taxon>
        <taxon>Fungi</taxon>
        <taxon>Dikarya</taxon>
        <taxon>Basidiomycota</taxon>
        <taxon>Agaricomycotina</taxon>
        <taxon>Agaricomycetes</taxon>
        <taxon>Agaricomycetidae</taxon>
        <taxon>Agaricales</taxon>
        <taxon>Marasmiineae</taxon>
        <taxon>Mycenaceae</taxon>
        <taxon>Mycena</taxon>
    </lineage>
</organism>
<dbReference type="Proteomes" id="UP001219525">
    <property type="component" value="Unassembled WGS sequence"/>
</dbReference>
<keyword evidence="3" id="KW-1185">Reference proteome</keyword>
<accession>A0AAD6VS37</accession>
<evidence type="ECO:0000313" key="3">
    <source>
        <dbReference type="Proteomes" id="UP001219525"/>
    </source>
</evidence>
<dbReference type="AlphaFoldDB" id="A0AAD6VS37"/>
<evidence type="ECO:0000256" key="1">
    <source>
        <dbReference type="SAM" id="MobiDB-lite"/>
    </source>
</evidence>
<protein>
    <submittedName>
        <fullName evidence="2">Uncharacterized protein</fullName>
    </submittedName>
</protein>
<proteinExistence type="predicted"/>